<gene>
    <name evidence="1" type="ORF">HINF_LOCUS29411</name>
    <name evidence="2" type="ORF">HINF_LOCUS32268</name>
</gene>
<organism evidence="1">
    <name type="scientific">Hexamita inflata</name>
    <dbReference type="NCBI Taxonomy" id="28002"/>
    <lineage>
        <taxon>Eukaryota</taxon>
        <taxon>Metamonada</taxon>
        <taxon>Diplomonadida</taxon>
        <taxon>Hexamitidae</taxon>
        <taxon>Hexamitinae</taxon>
        <taxon>Hexamita</taxon>
    </lineage>
</organism>
<dbReference type="EMBL" id="CATOUU010000695">
    <property type="protein sequence ID" value="CAI9941766.1"/>
    <property type="molecule type" value="Genomic_DNA"/>
</dbReference>
<evidence type="ECO:0000313" key="3">
    <source>
        <dbReference type="Proteomes" id="UP001642409"/>
    </source>
</evidence>
<name>A0AA86PND6_9EUKA</name>
<proteinExistence type="predicted"/>
<dbReference type="AlphaFoldDB" id="A0AA86PND6"/>
<evidence type="ECO:0000313" key="2">
    <source>
        <dbReference type="EMBL" id="CAL6029386.1"/>
    </source>
</evidence>
<reference evidence="1" key="1">
    <citation type="submission" date="2023-06" db="EMBL/GenBank/DDBJ databases">
        <authorList>
            <person name="Kurt Z."/>
        </authorList>
    </citation>
    <scope>NUCLEOTIDE SEQUENCE</scope>
</reference>
<sequence length="190" mass="22412">MTANNEFINEPKKNCTKAVGFVFKSEERLQSKKELQRTYAKAQQTKLDLLLQKKPVIKHPTFAQIAVSEHREFYEKILSDYEKDIIKQIEDKRKIIKSEKQISSRAIGPGQYNIETKRKPTYISIDRYGDREVHAKQQTVEQVPEFKEVPSQFTEQNHAITINSQPRFKQVEMWKLLQVNPQTYQKSKLK</sequence>
<protein>
    <submittedName>
        <fullName evidence="2">Hypothetical_protein</fullName>
    </submittedName>
</protein>
<dbReference type="Proteomes" id="UP001642409">
    <property type="component" value="Unassembled WGS sequence"/>
</dbReference>
<evidence type="ECO:0000313" key="1">
    <source>
        <dbReference type="EMBL" id="CAI9941766.1"/>
    </source>
</evidence>
<reference evidence="2 3" key="2">
    <citation type="submission" date="2024-07" db="EMBL/GenBank/DDBJ databases">
        <authorList>
            <person name="Akdeniz Z."/>
        </authorList>
    </citation>
    <scope>NUCLEOTIDE SEQUENCE [LARGE SCALE GENOMIC DNA]</scope>
</reference>
<dbReference type="EMBL" id="CAXDID020000109">
    <property type="protein sequence ID" value="CAL6029386.1"/>
    <property type="molecule type" value="Genomic_DNA"/>
</dbReference>
<keyword evidence="3" id="KW-1185">Reference proteome</keyword>
<accession>A0AA86PND6</accession>
<comment type="caution">
    <text evidence="1">The sequence shown here is derived from an EMBL/GenBank/DDBJ whole genome shotgun (WGS) entry which is preliminary data.</text>
</comment>